<name>A0A1S1Z4F4_FLAPC</name>
<comment type="caution">
    <text evidence="1">The sequence shown here is derived from an EMBL/GenBank/DDBJ whole genome shotgun (WGS) entry which is preliminary data.</text>
</comment>
<accession>A0A1S1Z4F4</accession>
<reference evidence="1 2" key="1">
    <citation type="journal article" date="2012" name="Int. J. Syst. Evol. Microbiol.">
        <title>Flammeovirga pacifica sp. nov., isolated from deep-sea sediment.</title>
        <authorList>
            <person name="Xu H."/>
            <person name="Fu Y."/>
            <person name="Yang N."/>
            <person name="Ding Z."/>
            <person name="Lai Q."/>
            <person name="Zeng R."/>
        </authorList>
    </citation>
    <scope>NUCLEOTIDE SEQUENCE [LARGE SCALE GENOMIC DNA]</scope>
    <source>
        <strain evidence="2">DSM 24597 / LMG 26175 / WPAGA1</strain>
    </source>
</reference>
<sequence>MSLKQDEWEKHFEDLEMKTFGKNALIVMRDQSIQLLQKISSEPKAIKGGMWASLQTKEPLFGGLFLLNDQMVFIGGTPKESQLKTFEWNWGNITKFDKLEDTKLGITKFLDMNIGGQKLRISGLKGFVPLSFILILEKIWFDQLSNN</sequence>
<dbReference type="STRING" id="915059.NH26_18345"/>
<evidence type="ECO:0008006" key="3">
    <source>
        <dbReference type="Google" id="ProtNLM"/>
    </source>
</evidence>
<keyword evidence="2" id="KW-1185">Reference proteome</keyword>
<dbReference type="EMBL" id="JRYR02000001">
    <property type="protein sequence ID" value="OHX68166.1"/>
    <property type="molecule type" value="Genomic_DNA"/>
</dbReference>
<evidence type="ECO:0000313" key="2">
    <source>
        <dbReference type="Proteomes" id="UP000179797"/>
    </source>
</evidence>
<proteinExistence type="predicted"/>
<dbReference type="AlphaFoldDB" id="A0A1S1Z4F4"/>
<dbReference type="OrthoDB" id="979353at2"/>
<protein>
    <recommendedName>
        <fullName evidence="3">YokE-like PH domain-containing protein</fullName>
    </recommendedName>
</protein>
<organism evidence="1 2">
    <name type="scientific">Flammeovirga pacifica</name>
    <dbReference type="NCBI Taxonomy" id="915059"/>
    <lineage>
        <taxon>Bacteria</taxon>
        <taxon>Pseudomonadati</taxon>
        <taxon>Bacteroidota</taxon>
        <taxon>Cytophagia</taxon>
        <taxon>Cytophagales</taxon>
        <taxon>Flammeovirgaceae</taxon>
        <taxon>Flammeovirga</taxon>
    </lineage>
</organism>
<dbReference type="Proteomes" id="UP000179797">
    <property type="component" value="Unassembled WGS sequence"/>
</dbReference>
<gene>
    <name evidence="1" type="ORF">NH26_18345</name>
</gene>
<evidence type="ECO:0000313" key="1">
    <source>
        <dbReference type="EMBL" id="OHX68166.1"/>
    </source>
</evidence>
<dbReference type="RefSeq" id="WP_044223368.1">
    <property type="nucleotide sequence ID" value="NZ_JRYR02000001.1"/>
</dbReference>